<reference evidence="1 2" key="1">
    <citation type="submission" date="2016-11" db="EMBL/GenBank/DDBJ databases">
        <authorList>
            <person name="Jaros S."/>
            <person name="Januszkiewicz K."/>
            <person name="Wedrychowicz H."/>
        </authorList>
    </citation>
    <scope>NUCLEOTIDE SEQUENCE [LARGE SCALE GENOMIC DNA]</scope>
    <source>
        <strain evidence="1 2">DSM 3074</strain>
    </source>
</reference>
<dbReference type="RefSeq" id="WP_080325634.1">
    <property type="nucleotide sequence ID" value="NZ_FQYW01000008.1"/>
</dbReference>
<gene>
    <name evidence="1" type="ORF">SAMN02745671_01161</name>
</gene>
<dbReference type="Proteomes" id="UP000191240">
    <property type="component" value="Unassembled WGS sequence"/>
</dbReference>
<dbReference type="AlphaFoldDB" id="A0A1M6CL99"/>
<sequence>MLSEGMIRMYSDNPTRGLTDGVEISESTQEFPLSVIVNTKEANHTIVKVALRCDSGFRTTGNTEISISGLNAGKWTVADDDHYLSEENADQLATFTSGLTISDSIGDTNHIVWFKVSTDGEEPAQVDTTVKIHVYGNTVPS</sequence>
<protein>
    <submittedName>
        <fullName evidence="1">Uncharacterized protein</fullName>
    </submittedName>
</protein>
<organism evidence="1 2">
    <name type="scientific">Anaerovibrio lipolyticus DSM 3074</name>
    <dbReference type="NCBI Taxonomy" id="1120997"/>
    <lineage>
        <taxon>Bacteria</taxon>
        <taxon>Bacillati</taxon>
        <taxon>Bacillota</taxon>
        <taxon>Negativicutes</taxon>
        <taxon>Selenomonadales</taxon>
        <taxon>Selenomonadaceae</taxon>
        <taxon>Anaerovibrio</taxon>
    </lineage>
</organism>
<accession>A0A1M6CL99</accession>
<dbReference type="EMBL" id="FQYW01000008">
    <property type="protein sequence ID" value="SHI61621.1"/>
    <property type="molecule type" value="Genomic_DNA"/>
</dbReference>
<evidence type="ECO:0000313" key="1">
    <source>
        <dbReference type="EMBL" id="SHI61621.1"/>
    </source>
</evidence>
<dbReference type="OrthoDB" id="1665815at2"/>
<proteinExistence type="predicted"/>
<name>A0A1M6CL99_9FIRM</name>
<evidence type="ECO:0000313" key="2">
    <source>
        <dbReference type="Proteomes" id="UP000191240"/>
    </source>
</evidence>